<keyword evidence="8 10" id="KW-0472">Membrane</keyword>
<keyword evidence="7" id="KW-0496">Mitochondrion</keyword>
<dbReference type="EMBL" id="BPWL01000001">
    <property type="protein sequence ID" value="GJJ06072.1"/>
    <property type="molecule type" value="Genomic_DNA"/>
</dbReference>
<dbReference type="Proteomes" id="UP001050691">
    <property type="component" value="Unassembled WGS sequence"/>
</dbReference>
<keyword evidence="14" id="KW-1185">Reference proteome</keyword>
<dbReference type="PROSITE" id="PS50920">
    <property type="entry name" value="SOLCAR"/>
    <property type="match status" value="3"/>
</dbReference>
<feature type="repeat" description="Solcar" evidence="10">
    <location>
        <begin position="8"/>
        <end position="92"/>
    </location>
</feature>
<dbReference type="GO" id="GO:0006843">
    <property type="term" value="P:mitochondrial citrate transmembrane transport"/>
    <property type="evidence" value="ECO:0007669"/>
    <property type="project" value="TreeGrafter"/>
</dbReference>
<sequence length="798" mass="88116">MSTSQKKEKPLHSLIAGSTAGSVEGKFVNYPWDFIKTRAQFEGKRQGPVEIVRETIKERGVTGLYSGCMALVIGNAAKAGVRFLTYDHFKHLLADDKGRITAPRSLLAGLGAGMAEAIIAVTPSETIKTKLIDDAKRPVPQYKGLIDGTSRIIKAEGIAGIYRGLFPVMMRQGANSAVRFSTYSSLKAFVQGNARPGQQLPPSITFTIGAIAGLITTYVTQPLDVIKTRMQSLEARQKYKTSFHCAYVTYRDDGLLRFWAGTTPRLMRLIISGGITFSVYEHLLSPTSTNHARPHTVMTAIASPKTIYFDAVYETLPITLKEYVDILFAKHASTGGIEARHTFDRLLRLLLGGNRPEGDVISSTEWIDSQTKLELALSSLDEFHSKGKKRGRDDDSSEQNSKKVKLDSTMTPVNCDQEDFPIYSLHAISVISPIRKKVDITLHQRSIRFTSAASGSLQSVIPTESLTRAFLLSTPKKTKPHWTVIILSDTEHHEIIYGVDDVLPSLKTTIHPRPSEISPKGTSVEASLRTFLSHLPSHIPLLELSTSQFRSGTGEPWLGTFLRAKDGYLFLFQSGILFGLRKPCTWIGMEEIEGVRSLSVTGRTFSIFIKRRLIDEDQNGEGAETVFSMVDGKHQDSVSEWIQDNRHLFGVNPNKCEEHNAGENQRINTDLDESDDSDYRSESESDDGEPTSDSDEDTEDSTGDSDGSEEEDTETEAEAENEEANIATGNEKKTLDPSWRPVVKVGVVQQLSKAAMDAVIGTVERDLKGGLGRPQPVSNEQEIDELGDDDDDEVDQLE</sequence>
<dbReference type="Gene3D" id="1.50.40.10">
    <property type="entry name" value="Mitochondrial carrier domain"/>
    <property type="match status" value="1"/>
</dbReference>
<dbReference type="InterPro" id="IPR011993">
    <property type="entry name" value="PH-like_dom_sf"/>
</dbReference>
<feature type="region of interest" description="Disordered" evidence="11">
    <location>
        <begin position="766"/>
        <end position="798"/>
    </location>
</feature>
<dbReference type="InterPro" id="IPR018108">
    <property type="entry name" value="MCP_transmembrane"/>
</dbReference>
<evidence type="ECO:0000256" key="11">
    <source>
        <dbReference type="SAM" id="MobiDB-lite"/>
    </source>
</evidence>
<comment type="caution">
    <text evidence="13">The sequence shown here is derived from an EMBL/GenBank/DDBJ whole genome shotgun (WGS) entry which is preliminary data.</text>
</comment>
<evidence type="ECO:0000259" key="12">
    <source>
        <dbReference type="SMART" id="SM01287"/>
    </source>
</evidence>
<proteinExistence type="inferred from homology"/>
<comment type="subcellular location">
    <subcellularLocation>
        <location evidence="1">Mitochondrion membrane</location>
        <topology evidence="1">Multi-pass membrane protein</topology>
    </subcellularLocation>
</comment>
<evidence type="ECO:0000256" key="5">
    <source>
        <dbReference type="ARBA" id="ARBA00022737"/>
    </source>
</evidence>
<feature type="repeat" description="Solcar" evidence="10">
    <location>
        <begin position="103"/>
        <end position="189"/>
    </location>
</feature>
<dbReference type="FunFam" id="1.50.40.10:FF:000007">
    <property type="entry name" value="Mitochondrial tricarboxylate transport protein-like"/>
    <property type="match status" value="1"/>
</dbReference>
<organism evidence="13 14">
    <name type="scientific">Clathrus columnatus</name>
    <dbReference type="NCBI Taxonomy" id="1419009"/>
    <lineage>
        <taxon>Eukaryota</taxon>
        <taxon>Fungi</taxon>
        <taxon>Dikarya</taxon>
        <taxon>Basidiomycota</taxon>
        <taxon>Agaricomycotina</taxon>
        <taxon>Agaricomycetes</taxon>
        <taxon>Phallomycetidae</taxon>
        <taxon>Phallales</taxon>
        <taxon>Clathraceae</taxon>
        <taxon>Clathrus</taxon>
    </lineage>
</organism>
<feature type="region of interest" description="Disordered" evidence="11">
    <location>
        <begin position="653"/>
        <end position="741"/>
    </location>
</feature>
<comment type="similarity">
    <text evidence="2">Belongs to the mitochondrial carrier (TC 2.A.29) family.</text>
</comment>
<evidence type="ECO:0000256" key="8">
    <source>
        <dbReference type="ARBA" id="ARBA00023136"/>
    </source>
</evidence>
<dbReference type="InterPro" id="IPR023395">
    <property type="entry name" value="MCP_dom_sf"/>
</dbReference>
<dbReference type="SUPFAM" id="SSF103506">
    <property type="entry name" value="Mitochondrial carrier"/>
    <property type="match status" value="1"/>
</dbReference>
<dbReference type="PANTHER" id="PTHR45788">
    <property type="entry name" value="SUCCINATE/FUMARATE MITOCHONDRIAL TRANSPORTER-RELATED"/>
    <property type="match status" value="1"/>
</dbReference>
<dbReference type="InterPro" id="IPR049563">
    <property type="entry name" value="TXTP-like"/>
</dbReference>
<comment type="function">
    <text evidence="9">Component of the FACT complex, a general chromatin factor that acts to reorganize nucleosomes. The FACT complex is involved in multiple processes that require DNA as a template such as mRNA elongation, DNA replication and DNA repair. During transcription elongation the FACT complex acts as a histone chaperone that both destabilizes and restores nucleosomal structure. It facilitates the passage of RNA polymerase II and transcription by promoting the dissociation of one histone H2A-H2B dimer from the nucleosome, then subsequently promotes the reestablishment of the nucleosome following the passage of RNA polymerase II.</text>
</comment>
<gene>
    <name evidence="13" type="ORF">Clacol_000261</name>
</gene>
<accession>A0AAV4ZYC4</accession>
<feature type="domain" description="Histone chaperone RTT106/FACT complex subunit SPT16-like middle" evidence="12">
    <location>
        <begin position="555"/>
        <end position="652"/>
    </location>
</feature>
<dbReference type="Pfam" id="PF08512">
    <property type="entry name" value="Rttp106-like_middle"/>
    <property type="match status" value="1"/>
</dbReference>
<name>A0AAV4ZYC4_9AGAM</name>
<feature type="compositionally biased region" description="Acidic residues" evidence="11">
    <location>
        <begin position="781"/>
        <end position="798"/>
    </location>
</feature>
<feature type="compositionally biased region" description="Acidic residues" evidence="11">
    <location>
        <begin position="684"/>
        <end position="723"/>
    </location>
</feature>
<dbReference type="SUPFAM" id="SSF50729">
    <property type="entry name" value="PH domain-like"/>
    <property type="match status" value="1"/>
</dbReference>
<keyword evidence="3" id="KW-0813">Transport</keyword>
<keyword evidence="5" id="KW-0677">Repeat</keyword>
<evidence type="ECO:0000256" key="6">
    <source>
        <dbReference type="ARBA" id="ARBA00022989"/>
    </source>
</evidence>
<evidence type="ECO:0000256" key="10">
    <source>
        <dbReference type="PROSITE-ProRule" id="PRU00282"/>
    </source>
</evidence>
<dbReference type="SMART" id="SM01287">
    <property type="entry name" value="Rtt106"/>
    <property type="match status" value="1"/>
</dbReference>
<keyword evidence="4 10" id="KW-0812">Transmembrane</keyword>
<reference evidence="13" key="1">
    <citation type="submission" date="2021-10" db="EMBL/GenBank/DDBJ databases">
        <title>De novo Genome Assembly of Clathrus columnatus (Basidiomycota, Fungi) Using Illumina and Nanopore Sequence Data.</title>
        <authorList>
            <person name="Ogiso-Tanaka E."/>
            <person name="Itagaki H."/>
            <person name="Hosoya T."/>
            <person name="Hosaka K."/>
        </authorList>
    </citation>
    <scope>NUCLEOTIDE SEQUENCE</scope>
    <source>
        <strain evidence="13">MO-923</strain>
    </source>
</reference>
<dbReference type="GO" id="GO:0071913">
    <property type="term" value="F:citrate secondary active transmembrane transporter activity"/>
    <property type="evidence" value="ECO:0007669"/>
    <property type="project" value="TreeGrafter"/>
</dbReference>
<evidence type="ECO:0000256" key="3">
    <source>
        <dbReference type="ARBA" id="ARBA00022448"/>
    </source>
</evidence>
<dbReference type="InterPro" id="IPR013719">
    <property type="entry name" value="RTT106/SPT16-like_middle_dom"/>
</dbReference>
<dbReference type="PANTHER" id="PTHR45788:SF4">
    <property type="entry name" value="TRICARBOXYLATE TRANSPORT PROTEIN, MITOCHONDRIAL"/>
    <property type="match status" value="1"/>
</dbReference>
<dbReference type="Pfam" id="PF00153">
    <property type="entry name" value="Mito_carr"/>
    <property type="match status" value="3"/>
</dbReference>
<keyword evidence="6" id="KW-1133">Transmembrane helix</keyword>
<feature type="region of interest" description="Disordered" evidence="11">
    <location>
        <begin position="385"/>
        <end position="408"/>
    </location>
</feature>
<dbReference type="GO" id="GO:0031966">
    <property type="term" value="C:mitochondrial membrane"/>
    <property type="evidence" value="ECO:0007669"/>
    <property type="project" value="UniProtKB-SubCell"/>
</dbReference>
<dbReference type="Gene3D" id="2.30.29.30">
    <property type="entry name" value="Pleckstrin-homology domain (PH domain)/Phosphotyrosine-binding domain (PTB)"/>
    <property type="match status" value="1"/>
</dbReference>
<evidence type="ECO:0000256" key="4">
    <source>
        <dbReference type="ARBA" id="ARBA00022692"/>
    </source>
</evidence>
<evidence type="ECO:0000256" key="1">
    <source>
        <dbReference type="ARBA" id="ARBA00004225"/>
    </source>
</evidence>
<evidence type="ECO:0000256" key="9">
    <source>
        <dbReference type="ARBA" id="ARBA00025370"/>
    </source>
</evidence>
<feature type="repeat" description="Solcar" evidence="10">
    <location>
        <begin position="200"/>
        <end position="286"/>
    </location>
</feature>
<dbReference type="AlphaFoldDB" id="A0AAV4ZYC4"/>
<evidence type="ECO:0000256" key="2">
    <source>
        <dbReference type="ARBA" id="ARBA00006375"/>
    </source>
</evidence>
<protein>
    <recommendedName>
        <fullName evidence="12">Histone chaperone RTT106/FACT complex subunit SPT16-like middle domain-containing protein</fullName>
    </recommendedName>
</protein>
<evidence type="ECO:0000256" key="7">
    <source>
        <dbReference type="ARBA" id="ARBA00023128"/>
    </source>
</evidence>
<evidence type="ECO:0000313" key="14">
    <source>
        <dbReference type="Proteomes" id="UP001050691"/>
    </source>
</evidence>
<evidence type="ECO:0000313" key="13">
    <source>
        <dbReference type="EMBL" id="GJJ06072.1"/>
    </source>
</evidence>